<evidence type="ECO:0000313" key="3">
    <source>
        <dbReference type="EMBL" id="GET23474.1"/>
    </source>
</evidence>
<reference evidence="4 5" key="1">
    <citation type="submission" date="2018-03" db="EMBL/GenBank/DDBJ databases">
        <title>Genomic Encyclopedia of Archaeal and Bacterial Type Strains, Phase II (KMG-II): from individual species to whole genera.</title>
        <authorList>
            <person name="Goeker M."/>
        </authorList>
    </citation>
    <scope>NUCLEOTIDE SEQUENCE [LARGE SCALE GENOMIC DNA]</scope>
    <source>
        <strain evidence="4 5">DSM 27267</strain>
    </source>
</reference>
<dbReference type="Proteomes" id="UP000240621">
    <property type="component" value="Unassembled WGS sequence"/>
</dbReference>
<dbReference type="Gene3D" id="2.40.160.20">
    <property type="match status" value="1"/>
</dbReference>
<evidence type="ECO:0000313" key="4">
    <source>
        <dbReference type="EMBL" id="PSK83933.1"/>
    </source>
</evidence>
<feature type="signal peptide" evidence="1">
    <location>
        <begin position="1"/>
        <end position="19"/>
    </location>
</feature>
<keyword evidence="1" id="KW-0732">Signal</keyword>
<dbReference type="InterPro" id="IPR011250">
    <property type="entry name" value="OMP/PagP_B-barrel"/>
</dbReference>
<dbReference type="Pfam" id="PF19573">
    <property type="entry name" value="DUF6089"/>
    <property type="match status" value="2"/>
</dbReference>
<reference evidence="3 6" key="2">
    <citation type="submission" date="2019-10" db="EMBL/GenBank/DDBJ databases">
        <title>Prolixibacter strains distinguished by the presence of nitrate reductase genes were adept at nitrate-dependent anaerobic corrosion of metallic iron and carbon steel.</title>
        <authorList>
            <person name="Iino T."/>
            <person name="Shono N."/>
            <person name="Ito K."/>
            <person name="Nakamura R."/>
            <person name="Sueoka K."/>
            <person name="Harayama S."/>
            <person name="Ohkuma M."/>
        </authorList>
    </citation>
    <scope>NUCLEOTIDE SEQUENCE [LARGE SCALE GENOMIC DNA]</scope>
    <source>
        <strain evidence="3 6">MIC1-1</strain>
    </source>
</reference>
<dbReference type="AlphaFoldDB" id="A0A2P8CG14"/>
<dbReference type="Proteomes" id="UP000396862">
    <property type="component" value="Unassembled WGS sequence"/>
</dbReference>
<comment type="caution">
    <text evidence="4">The sequence shown here is derived from an EMBL/GenBank/DDBJ whole genome shotgun (WGS) entry which is preliminary data.</text>
</comment>
<feature type="domain" description="DUF6089" evidence="2">
    <location>
        <begin position="2"/>
        <end position="150"/>
    </location>
</feature>
<evidence type="ECO:0000256" key="1">
    <source>
        <dbReference type="SAM" id="SignalP"/>
    </source>
</evidence>
<name>A0A2P8CG14_9BACT</name>
<evidence type="ECO:0000259" key="2">
    <source>
        <dbReference type="Pfam" id="PF19573"/>
    </source>
</evidence>
<dbReference type="InterPro" id="IPR045743">
    <property type="entry name" value="DUF6089"/>
</dbReference>
<feature type="domain" description="DUF6089" evidence="2">
    <location>
        <begin position="174"/>
        <end position="229"/>
    </location>
</feature>
<protein>
    <recommendedName>
        <fullName evidence="2">DUF6089 domain-containing protein</fullName>
    </recommendedName>
</protein>
<dbReference type="EMBL" id="BLAU01000001">
    <property type="protein sequence ID" value="GET23474.1"/>
    <property type="molecule type" value="Genomic_DNA"/>
</dbReference>
<dbReference type="OrthoDB" id="654178at2"/>
<dbReference type="RefSeq" id="WP_146141987.1">
    <property type="nucleotide sequence ID" value="NZ_BLAU01000001.1"/>
</dbReference>
<organism evidence="4 5">
    <name type="scientific">Prolixibacter denitrificans</name>
    <dbReference type="NCBI Taxonomy" id="1541063"/>
    <lineage>
        <taxon>Bacteria</taxon>
        <taxon>Pseudomonadati</taxon>
        <taxon>Bacteroidota</taxon>
        <taxon>Bacteroidia</taxon>
        <taxon>Marinilabiliales</taxon>
        <taxon>Prolixibacteraceae</taxon>
        <taxon>Prolixibacter</taxon>
    </lineage>
</organism>
<accession>A0A2P8CG14</accession>
<dbReference type="EMBL" id="PYGC01000003">
    <property type="protein sequence ID" value="PSK83933.1"/>
    <property type="molecule type" value="Genomic_DNA"/>
</dbReference>
<proteinExistence type="predicted"/>
<gene>
    <name evidence="4" type="ORF">CLV93_103351</name>
    <name evidence="3" type="ORF">JCM18694_37200</name>
</gene>
<sequence>MKKLLIIMAIFLAGMKVQAQKTADLGLMTGLAFYWGDVQQVDYMKSLSPAFGVFARWNMNKRMAVKAQLMIASLNVKGIYNDVYLSQPGMGFTFPNSLVYHYPRDLSQYYSFHRSIQMLEGIFEFNFKDYELGNKNASFTPYISAGIGAMYTRANGSGTLILNQQPRIPQNGNLYYNAYVDENGHTTNGLDAFSPVIPVGMGIKWNISDIFAINVEAMVRKTFTDNIDNLDDPIRFHYFDTSQVPDPTDPTGNRQMYAGYADKFSSSTVHNNDWLSTFTVSFIILLWDGKKNCPVYD</sequence>
<feature type="chain" id="PRO_5015105794" description="DUF6089 domain-containing protein" evidence="1">
    <location>
        <begin position="20"/>
        <end position="297"/>
    </location>
</feature>
<dbReference type="SUPFAM" id="SSF56925">
    <property type="entry name" value="OMPA-like"/>
    <property type="match status" value="1"/>
</dbReference>
<evidence type="ECO:0000313" key="6">
    <source>
        <dbReference type="Proteomes" id="UP000396862"/>
    </source>
</evidence>
<keyword evidence="6" id="KW-1185">Reference proteome</keyword>
<evidence type="ECO:0000313" key="5">
    <source>
        <dbReference type="Proteomes" id="UP000240621"/>
    </source>
</evidence>